<dbReference type="EMBL" id="JAUCMV010000001">
    <property type="protein sequence ID" value="KAK0426656.1"/>
    <property type="molecule type" value="Genomic_DNA"/>
</dbReference>
<evidence type="ECO:0000313" key="3">
    <source>
        <dbReference type="Proteomes" id="UP001175271"/>
    </source>
</evidence>
<reference evidence="2" key="1">
    <citation type="submission" date="2023-06" db="EMBL/GenBank/DDBJ databases">
        <title>Genomic analysis of the entomopathogenic nematode Steinernema hermaphroditum.</title>
        <authorList>
            <person name="Schwarz E.M."/>
            <person name="Heppert J.K."/>
            <person name="Baniya A."/>
            <person name="Schwartz H.T."/>
            <person name="Tan C.-H."/>
            <person name="Antoshechkin I."/>
            <person name="Sternberg P.W."/>
            <person name="Goodrich-Blair H."/>
            <person name="Dillman A.R."/>
        </authorList>
    </citation>
    <scope>NUCLEOTIDE SEQUENCE</scope>
    <source>
        <strain evidence="2">PS9179</strain>
        <tissue evidence="2">Whole animal</tissue>
    </source>
</reference>
<organism evidence="2 3">
    <name type="scientific">Steinernema hermaphroditum</name>
    <dbReference type="NCBI Taxonomy" id="289476"/>
    <lineage>
        <taxon>Eukaryota</taxon>
        <taxon>Metazoa</taxon>
        <taxon>Ecdysozoa</taxon>
        <taxon>Nematoda</taxon>
        <taxon>Chromadorea</taxon>
        <taxon>Rhabditida</taxon>
        <taxon>Tylenchina</taxon>
        <taxon>Panagrolaimomorpha</taxon>
        <taxon>Strongyloidoidea</taxon>
        <taxon>Steinernematidae</taxon>
        <taxon>Steinernema</taxon>
    </lineage>
</organism>
<name>A0AA39IN51_9BILA</name>
<feature type="transmembrane region" description="Helical" evidence="1">
    <location>
        <begin position="224"/>
        <end position="242"/>
    </location>
</feature>
<sequence>MQTPAIPSPSTSFSRAVFAMELANVITGVHCTLIFLLFAPTQIALLSVLRREKRLVYKLMFHNGLVELLVLSTTFMAGLMTLSQSVFFQLFPNVVEALLTSGKVGMVFAFFLVALYRLRVVFSISLKREKLIFNILIISMWSATLALFCTIKSMQPNKSVYNLKTGLFTVYIYAASSLAKALFWIHLTLLVLTSICYAIMCASFMMARFHYTSKVSVNTAEVKLFVQAIVTTLIFGIVDQYGCQITQCTVGINAFYVIVIRTLPVMNTLFYLAIHKGHRNKVLNYFGLKKKPIVIYVVPLKAPNTPKKRFSKVFQILRTKNAFRQN</sequence>
<feature type="transmembrane region" description="Helical" evidence="1">
    <location>
        <begin position="254"/>
        <end position="274"/>
    </location>
</feature>
<comment type="caution">
    <text evidence="2">The sequence shown here is derived from an EMBL/GenBank/DDBJ whole genome shotgun (WGS) entry which is preliminary data.</text>
</comment>
<evidence type="ECO:0000256" key="1">
    <source>
        <dbReference type="SAM" id="Phobius"/>
    </source>
</evidence>
<proteinExistence type="predicted"/>
<keyword evidence="1" id="KW-0472">Membrane</keyword>
<dbReference type="AlphaFoldDB" id="A0AA39IN51"/>
<feature type="transmembrane region" description="Helical" evidence="1">
    <location>
        <begin position="22"/>
        <end position="48"/>
    </location>
</feature>
<feature type="transmembrane region" description="Helical" evidence="1">
    <location>
        <begin position="68"/>
        <end position="91"/>
    </location>
</feature>
<keyword evidence="3" id="KW-1185">Reference proteome</keyword>
<feature type="transmembrane region" description="Helical" evidence="1">
    <location>
        <begin position="181"/>
        <end position="204"/>
    </location>
</feature>
<protein>
    <submittedName>
        <fullName evidence="2">Uncharacterized protein</fullName>
    </submittedName>
</protein>
<feature type="transmembrane region" description="Helical" evidence="1">
    <location>
        <begin position="97"/>
        <end position="119"/>
    </location>
</feature>
<dbReference type="Proteomes" id="UP001175271">
    <property type="component" value="Unassembled WGS sequence"/>
</dbReference>
<gene>
    <name evidence="2" type="ORF">QR680_009829</name>
</gene>
<accession>A0AA39IN51</accession>
<keyword evidence="1" id="KW-0812">Transmembrane</keyword>
<feature type="transmembrane region" description="Helical" evidence="1">
    <location>
        <begin position="131"/>
        <end position="154"/>
    </location>
</feature>
<evidence type="ECO:0000313" key="2">
    <source>
        <dbReference type="EMBL" id="KAK0426656.1"/>
    </source>
</evidence>
<keyword evidence="1" id="KW-1133">Transmembrane helix</keyword>